<comment type="caution">
    <text evidence="1">The sequence shown here is derived from an EMBL/GenBank/DDBJ whole genome shotgun (WGS) entry which is preliminary data.</text>
</comment>
<evidence type="ECO:0000313" key="1">
    <source>
        <dbReference type="EMBL" id="ODM87066.1"/>
    </source>
</evidence>
<dbReference type="InterPro" id="IPR036028">
    <property type="entry name" value="SH3-like_dom_sf"/>
</dbReference>
<dbReference type="AlphaFoldDB" id="A0A1D2M281"/>
<protein>
    <submittedName>
        <fullName evidence="1">Spectrin alpha chain</fullName>
    </submittedName>
</protein>
<reference evidence="1 2" key="1">
    <citation type="journal article" date="2016" name="Genome Biol. Evol.">
        <title>Gene Family Evolution Reflects Adaptation to Soil Environmental Stressors in the Genome of the Collembolan Orchesella cincta.</title>
        <authorList>
            <person name="Faddeeva-Vakhrusheva A."/>
            <person name="Derks M.F."/>
            <person name="Anvar S.Y."/>
            <person name="Agamennone V."/>
            <person name="Suring W."/>
            <person name="Smit S."/>
            <person name="van Straalen N.M."/>
            <person name="Roelofs D."/>
        </authorList>
    </citation>
    <scope>NUCLEOTIDE SEQUENCE [LARGE SCALE GENOMIC DNA]</scope>
    <source>
        <tissue evidence="1">Mixed pool</tissue>
    </source>
</reference>
<keyword evidence="2" id="KW-1185">Reference proteome</keyword>
<accession>A0A1D2M281</accession>
<organism evidence="1 2">
    <name type="scientific">Orchesella cincta</name>
    <name type="common">Springtail</name>
    <name type="synonym">Podura cincta</name>
    <dbReference type="NCBI Taxonomy" id="48709"/>
    <lineage>
        <taxon>Eukaryota</taxon>
        <taxon>Metazoa</taxon>
        <taxon>Ecdysozoa</taxon>
        <taxon>Arthropoda</taxon>
        <taxon>Hexapoda</taxon>
        <taxon>Collembola</taxon>
        <taxon>Entomobryomorpha</taxon>
        <taxon>Entomobryoidea</taxon>
        <taxon>Orchesellidae</taxon>
        <taxon>Orchesellinae</taxon>
        <taxon>Orchesella</taxon>
    </lineage>
</organism>
<proteinExistence type="predicted"/>
<dbReference type="OrthoDB" id="6709837at2759"/>
<dbReference type="SUPFAM" id="SSF50044">
    <property type="entry name" value="SH3-domain"/>
    <property type="match status" value="1"/>
</dbReference>
<name>A0A1D2M281_ORCCI</name>
<evidence type="ECO:0000313" key="2">
    <source>
        <dbReference type="Proteomes" id="UP000094527"/>
    </source>
</evidence>
<dbReference type="Gene3D" id="1.20.58.60">
    <property type="match status" value="1"/>
</dbReference>
<dbReference type="Proteomes" id="UP000094527">
    <property type="component" value="Unassembled WGS sequence"/>
</dbReference>
<gene>
    <name evidence="1" type="ORF">Ocin01_19616</name>
</gene>
<sequence length="107" mass="12289">MIRFPDRWKVEVNDKQGFVPAAYVKRIDFTLSASQQNLADSKSSIQTRQKQIESQYSQLLNLGHNRQQKLSEACKAYVLVRRLQSWPSGLRTRSSTLRFSCRGAAGR</sequence>
<dbReference type="STRING" id="48709.A0A1D2M281"/>
<dbReference type="EMBL" id="LJIJ01006237">
    <property type="protein sequence ID" value="ODM87066.1"/>
    <property type="molecule type" value="Genomic_DNA"/>
</dbReference>